<evidence type="ECO:0000313" key="18">
    <source>
        <dbReference type="EMBL" id="PJE73900.1"/>
    </source>
</evidence>
<feature type="active site" evidence="16">
    <location>
        <position position="337"/>
    </location>
</feature>
<keyword evidence="9 16" id="KW-0521">NADP</keyword>
<dbReference type="GO" id="GO:0051301">
    <property type="term" value="P:cell division"/>
    <property type="evidence" value="ECO:0007669"/>
    <property type="project" value="UniProtKB-KW"/>
</dbReference>
<evidence type="ECO:0000256" key="13">
    <source>
        <dbReference type="ARBA" id="ARBA00023306"/>
    </source>
</evidence>
<comment type="similarity">
    <text evidence="16">Belongs to the MurB family.</text>
</comment>
<dbReference type="InterPro" id="IPR016169">
    <property type="entry name" value="FAD-bd_PCMH_sub2"/>
</dbReference>
<dbReference type="EC" id="1.3.1.98" evidence="16"/>
<evidence type="ECO:0000256" key="12">
    <source>
        <dbReference type="ARBA" id="ARBA00023002"/>
    </source>
</evidence>
<comment type="function">
    <text evidence="2 16">Cell wall formation.</text>
</comment>
<gene>
    <name evidence="16" type="primary">murB</name>
    <name evidence="18" type="ORF">COV01_03600</name>
</gene>
<evidence type="ECO:0000256" key="2">
    <source>
        <dbReference type="ARBA" id="ARBA00003921"/>
    </source>
</evidence>
<evidence type="ECO:0000256" key="14">
    <source>
        <dbReference type="ARBA" id="ARBA00023316"/>
    </source>
</evidence>
<comment type="pathway">
    <text evidence="4 16">Cell wall biogenesis; peptidoglycan biosynthesis.</text>
</comment>
<comment type="catalytic activity">
    <reaction evidence="15 16">
        <text>UDP-N-acetyl-alpha-D-muramate + NADP(+) = UDP-N-acetyl-3-O-(1-carboxyvinyl)-alpha-D-glucosamine + NADPH + H(+)</text>
        <dbReference type="Rhea" id="RHEA:12248"/>
        <dbReference type="ChEBI" id="CHEBI:15378"/>
        <dbReference type="ChEBI" id="CHEBI:57783"/>
        <dbReference type="ChEBI" id="CHEBI:58349"/>
        <dbReference type="ChEBI" id="CHEBI:68483"/>
        <dbReference type="ChEBI" id="CHEBI:70757"/>
        <dbReference type="EC" id="1.3.1.98"/>
    </reaction>
</comment>
<dbReference type="InterPro" id="IPR011601">
    <property type="entry name" value="MurB_C"/>
</dbReference>
<dbReference type="GO" id="GO:0071949">
    <property type="term" value="F:FAD binding"/>
    <property type="evidence" value="ECO:0007669"/>
    <property type="project" value="InterPro"/>
</dbReference>
<keyword evidence="11 16" id="KW-0573">Peptidoglycan synthesis</keyword>
<dbReference type="EMBL" id="PFEQ01000014">
    <property type="protein sequence ID" value="PJE73900.1"/>
    <property type="molecule type" value="Genomic_DNA"/>
</dbReference>
<dbReference type="GO" id="GO:0009252">
    <property type="term" value="P:peptidoglycan biosynthetic process"/>
    <property type="evidence" value="ECO:0007669"/>
    <property type="project" value="UniProtKB-UniRule"/>
</dbReference>
<evidence type="ECO:0000256" key="6">
    <source>
        <dbReference type="ARBA" id="ARBA00022618"/>
    </source>
</evidence>
<evidence type="ECO:0000313" key="19">
    <source>
        <dbReference type="Proteomes" id="UP000228700"/>
    </source>
</evidence>
<dbReference type="Pfam" id="PF02873">
    <property type="entry name" value="MurB_C"/>
    <property type="match status" value="1"/>
</dbReference>
<dbReference type="InterPro" id="IPR016166">
    <property type="entry name" value="FAD-bd_PCMH"/>
</dbReference>
<dbReference type="GO" id="GO:0071555">
    <property type="term" value="P:cell wall organization"/>
    <property type="evidence" value="ECO:0007669"/>
    <property type="project" value="UniProtKB-KW"/>
</dbReference>
<sequence length="343" mass="38069">MIVRENIALRDYTTFKIGGTARYFVEATNDQDVIDAIAFAREKSVPYFILGGGSNTLVSDDGFAGLIILILLKGIAREDALDGKTVSLTVSAGEDWDKFVAHTVENNLWGLENLSGIPGTVGAAPVQNIGAYGTEAKETIESVRIYDPEMRTVRDIKNAECEFGYRTSIWKRAHEYMPVILSVTFRLSCRAKPNLVYKDIALYFERENITHPSLVHIREAVLEIRAGKFLDMRAVGTAGSFWKNPTVSVTVLHELESRLPGLPSFPVSDSQVKLSLAWILDRVCGLKGHAHGRASLYEHQPLVLIAFPGCTSFEIESLAAHVSKIVHDKTGVMIEREVFFLRQ</sequence>
<dbReference type="Pfam" id="PF01565">
    <property type="entry name" value="FAD_binding_4"/>
    <property type="match status" value="1"/>
</dbReference>
<evidence type="ECO:0000256" key="10">
    <source>
        <dbReference type="ARBA" id="ARBA00022960"/>
    </source>
</evidence>
<comment type="subcellular location">
    <subcellularLocation>
        <location evidence="3 16">Cytoplasm</location>
    </subcellularLocation>
</comment>
<evidence type="ECO:0000259" key="17">
    <source>
        <dbReference type="PROSITE" id="PS51387"/>
    </source>
</evidence>
<dbReference type="HAMAP" id="MF_00037">
    <property type="entry name" value="MurB"/>
    <property type="match status" value="1"/>
</dbReference>
<dbReference type="UniPathway" id="UPA00219"/>
<keyword evidence="14 16" id="KW-0961">Cell wall biogenesis/degradation</keyword>
<organism evidence="18 19">
    <name type="scientific">Candidatus Taylorbacteria bacterium CG10_big_fil_rev_8_21_14_0_10_41_48</name>
    <dbReference type="NCBI Taxonomy" id="1975024"/>
    <lineage>
        <taxon>Bacteria</taxon>
        <taxon>Candidatus Tayloriibacteriota</taxon>
    </lineage>
</organism>
<dbReference type="Proteomes" id="UP000228700">
    <property type="component" value="Unassembled WGS sequence"/>
</dbReference>
<dbReference type="GO" id="GO:0005829">
    <property type="term" value="C:cytosol"/>
    <property type="evidence" value="ECO:0007669"/>
    <property type="project" value="TreeGrafter"/>
</dbReference>
<evidence type="ECO:0000256" key="8">
    <source>
        <dbReference type="ARBA" id="ARBA00022827"/>
    </source>
</evidence>
<dbReference type="InterPro" id="IPR016167">
    <property type="entry name" value="FAD-bd_PCMH_sub1"/>
</dbReference>
<evidence type="ECO:0000256" key="4">
    <source>
        <dbReference type="ARBA" id="ARBA00004752"/>
    </source>
</evidence>
<feature type="active site" description="Proton donor" evidence="16">
    <location>
        <position position="240"/>
    </location>
</feature>
<evidence type="ECO:0000256" key="15">
    <source>
        <dbReference type="ARBA" id="ARBA00048914"/>
    </source>
</evidence>
<comment type="cofactor">
    <cofactor evidence="1 16">
        <name>FAD</name>
        <dbReference type="ChEBI" id="CHEBI:57692"/>
    </cofactor>
</comment>
<keyword evidence="6 16" id="KW-0132">Cell division</keyword>
<keyword evidence="12 16" id="KW-0560">Oxidoreductase</keyword>
<reference evidence="19" key="1">
    <citation type="submission" date="2017-09" db="EMBL/GenBank/DDBJ databases">
        <title>Depth-based differentiation of microbial function through sediment-hosted aquifers and enrichment of novel symbionts in the deep terrestrial subsurface.</title>
        <authorList>
            <person name="Probst A.J."/>
            <person name="Ladd B."/>
            <person name="Jarett J.K."/>
            <person name="Geller-Mcgrath D.E."/>
            <person name="Sieber C.M.K."/>
            <person name="Emerson J.B."/>
            <person name="Anantharaman K."/>
            <person name="Thomas B.C."/>
            <person name="Malmstrom R."/>
            <person name="Stieglmeier M."/>
            <person name="Klingl A."/>
            <person name="Woyke T."/>
            <person name="Ryan C.M."/>
            <person name="Banfield J.F."/>
        </authorList>
    </citation>
    <scope>NUCLEOTIDE SEQUENCE [LARGE SCALE GENOMIC DNA]</scope>
</reference>
<proteinExistence type="inferred from homology"/>
<feature type="active site" evidence="16">
    <location>
        <position position="166"/>
    </location>
</feature>
<keyword evidence="5 16" id="KW-0963">Cytoplasm</keyword>
<evidence type="ECO:0000256" key="9">
    <source>
        <dbReference type="ARBA" id="ARBA00022857"/>
    </source>
</evidence>
<dbReference type="NCBIfam" id="NF000755">
    <property type="entry name" value="PRK00046.1"/>
    <property type="match status" value="1"/>
</dbReference>
<dbReference type="GO" id="GO:0008762">
    <property type="term" value="F:UDP-N-acetylmuramate dehydrogenase activity"/>
    <property type="evidence" value="ECO:0007669"/>
    <property type="project" value="UniProtKB-UniRule"/>
</dbReference>
<evidence type="ECO:0000256" key="16">
    <source>
        <dbReference type="HAMAP-Rule" id="MF_00037"/>
    </source>
</evidence>
<feature type="domain" description="FAD-binding PCMH-type" evidence="17">
    <location>
        <begin position="16"/>
        <end position="190"/>
    </location>
</feature>
<evidence type="ECO:0000256" key="7">
    <source>
        <dbReference type="ARBA" id="ARBA00022630"/>
    </source>
</evidence>
<dbReference type="SUPFAM" id="SSF56176">
    <property type="entry name" value="FAD-binding/transporter-associated domain-like"/>
    <property type="match status" value="1"/>
</dbReference>
<dbReference type="AlphaFoldDB" id="A0A2M8LBA4"/>
<dbReference type="PANTHER" id="PTHR21071:SF4">
    <property type="entry name" value="UDP-N-ACETYLENOLPYRUVOYLGLUCOSAMINE REDUCTASE"/>
    <property type="match status" value="1"/>
</dbReference>
<keyword evidence="7 16" id="KW-0285">Flavoprotein</keyword>
<dbReference type="Gene3D" id="3.30.465.10">
    <property type="match status" value="1"/>
</dbReference>
<dbReference type="InterPro" id="IPR006094">
    <property type="entry name" value="Oxid_FAD_bind_N"/>
</dbReference>
<dbReference type="InterPro" id="IPR036318">
    <property type="entry name" value="FAD-bd_PCMH-like_sf"/>
</dbReference>
<keyword evidence="10 16" id="KW-0133">Cell shape</keyword>
<accession>A0A2M8LBA4</accession>
<dbReference type="PANTHER" id="PTHR21071">
    <property type="entry name" value="UDP-N-ACETYLENOLPYRUVOYLGLUCOSAMINE REDUCTASE"/>
    <property type="match status" value="1"/>
</dbReference>
<evidence type="ECO:0000256" key="1">
    <source>
        <dbReference type="ARBA" id="ARBA00001974"/>
    </source>
</evidence>
<dbReference type="InterPro" id="IPR003170">
    <property type="entry name" value="MurB"/>
</dbReference>
<protein>
    <recommendedName>
        <fullName evidence="16">UDP-N-acetylenolpyruvoylglucosamine reductase</fullName>
        <ecNumber evidence="16">1.3.1.98</ecNumber>
    </recommendedName>
    <alternativeName>
        <fullName evidence="16">UDP-N-acetylmuramate dehydrogenase</fullName>
    </alternativeName>
</protein>
<dbReference type="Gene3D" id="3.90.78.10">
    <property type="entry name" value="UDP-N-acetylenolpyruvoylglucosamine reductase, C-terminal domain"/>
    <property type="match status" value="1"/>
</dbReference>
<keyword evidence="8 16" id="KW-0274">FAD</keyword>
<keyword evidence="13 16" id="KW-0131">Cell cycle</keyword>
<dbReference type="InterPro" id="IPR036635">
    <property type="entry name" value="MurB_C_sf"/>
</dbReference>
<name>A0A2M8LBA4_9BACT</name>
<dbReference type="PROSITE" id="PS51387">
    <property type="entry name" value="FAD_PCMH"/>
    <property type="match status" value="1"/>
</dbReference>
<dbReference type="Gene3D" id="3.30.43.10">
    <property type="entry name" value="Uridine Diphospho-n-acetylenolpyruvylglucosamine Reductase, domain 2"/>
    <property type="match status" value="1"/>
</dbReference>
<evidence type="ECO:0000256" key="3">
    <source>
        <dbReference type="ARBA" id="ARBA00004496"/>
    </source>
</evidence>
<dbReference type="SUPFAM" id="SSF56194">
    <property type="entry name" value="Uridine diphospho-N-Acetylenolpyruvylglucosamine reductase, MurB, C-terminal domain"/>
    <property type="match status" value="1"/>
</dbReference>
<evidence type="ECO:0000256" key="11">
    <source>
        <dbReference type="ARBA" id="ARBA00022984"/>
    </source>
</evidence>
<evidence type="ECO:0000256" key="5">
    <source>
        <dbReference type="ARBA" id="ARBA00022490"/>
    </source>
</evidence>
<dbReference type="NCBIfam" id="TIGR00179">
    <property type="entry name" value="murB"/>
    <property type="match status" value="1"/>
</dbReference>
<comment type="caution">
    <text evidence="18">The sequence shown here is derived from an EMBL/GenBank/DDBJ whole genome shotgun (WGS) entry which is preliminary data.</text>
</comment>
<dbReference type="GO" id="GO:0008360">
    <property type="term" value="P:regulation of cell shape"/>
    <property type="evidence" value="ECO:0007669"/>
    <property type="project" value="UniProtKB-KW"/>
</dbReference>
<dbReference type="NCBIfam" id="NF010478">
    <property type="entry name" value="PRK13903.1"/>
    <property type="match status" value="1"/>
</dbReference>